<keyword evidence="3" id="KW-1185">Reference proteome</keyword>
<proteinExistence type="predicted"/>
<name>A0A1I1JKP1_9ACTN</name>
<dbReference type="InterPro" id="IPR036513">
    <property type="entry name" value="STAS_dom_sf"/>
</dbReference>
<dbReference type="CDD" id="cd07043">
    <property type="entry name" value="STAS_anti-anti-sigma_factors"/>
    <property type="match status" value="1"/>
</dbReference>
<protein>
    <submittedName>
        <fullName evidence="2">Anti-anti-sigma regulatory factor (Antagonist of anti-sigma factor)</fullName>
    </submittedName>
</protein>
<evidence type="ECO:0000259" key="1">
    <source>
        <dbReference type="PROSITE" id="PS50801"/>
    </source>
</evidence>
<dbReference type="InterPro" id="IPR058548">
    <property type="entry name" value="MlaB-like_STAS"/>
</dbReference>
<gene>
    <name evidence="2" type="ORF">SAMN04487968_10745</name>
</gene>
<organism evidence="2 3">
    <name type="scientific">Nocardioides terrae</name>
    <dbReference type="NCBI Taxonomy" id="574651"/>
    <lineage>
        <taxon>Bacteria</taxon>
        <taxon>Bacillati</taxon>
        <taxon>Actinomycetota</taxon>
        <taxon>Actinomycetes</taxon>
        <taxon>Propionibacteriales</taxon>
        <taxon>Nocardioidaceae</taxon>
        <taxon>Nocardioides</taxon>
    </lineage>
</organism>
<dbReference type="EMBL" id="FOLB01000007">
    <property type="protein sequence ID" value="SFC48925.1"/>
    <property type="molecule type" value="Genomic_DNA"/>
</dbReference>
<accession>A0A1I1JKP1</accession>
<dbReference type="Proteomes" id="UP000198832">
    <property type="component" value="Unassembled WGS sequence"/>
</dbReference>
<sequence>MPYSSLMPRLDAGAHGHSPYLVNDDVVVITLSDRTVRDVIFNLRWRLEELLTTAPTRLVIDASQVSRLSSPAIAALLWANRHCAARGVRVAVRDAGPTAGLLRRTGLEGVLDVEPDRR</sequence>
<dbReference type="Pfam" id="PF13466">
    <property type="entry name" value="STAS_2"/>
    <property type="match status" value="1"/>
</dbReference>
<feature type="domain" description="STAS" evidence="1">
    <location>
        <begin position="16"/>
        <end position="118"/>
    </location>
</feature>
<dbReference type="STRING" id="574651.SAMN04487968_10745"/>
<dbReference type="PROSITE" id="PS50801">
    <property type="entry name" value="STAS"/>
    <property type="match status" value="1"/>
</dbReference>
<dbReference type="Gene3D" id="3.30.750.24">
    <property type="entry name" value="STAS domain"/>
    <property type="match status" value="1"/>
</dbReference>
<dbReference type="InterPro" id="IPR002645">
    <property type="entry name" value="STAS_dom"/>
</dbReference>
<evidence type="ECO:0000313" key="2">
    <source>
        <dbReference type="EMBL" id="SFC48925.1"/>
    </source>
</evidence>
<dbReference type="AlphaFoldDB" id="A0A1I1JKP1"/>
<reference evidence="2 3" key="1">
    <citation type="submission" date="2016-10" db="EMBL/GenBank/DDBJ databases">
        <authorList>
            <person name="de Groot N.N."/>
        </authorList>
    </citation>
    <scope>NUCLEOTIDE SEQUENCE [LARGE SCALE GENOMIC DNA]</scope>
    <source>
        <strain evidence="2 3">CGMCC 1.7056</strain>
    </source>
</reference>
<evidence type="ECO:0000313" key="3">
    <source>
        <dbReference type="Proteomes" id="UP000198832"/>
    </source>
</evidence>
<dbReference type="SUPFAM" id="SSF52091">
    <property type="entry name" value="SpoIIaa-like"/>
    <property type="match status" value="1"/>
</dbReference>
<dbReference type="OrthoDB" id="3788286at2"/>